<dbReference type="AlphaFoldDB" id="A0AAN7BZ88"/>
<comment type="caution">
    <text evidence="1">The sequence shown here is derived from an EMBL/GenBank/DDBJ whole genome shotgun (WGS) entry which is preliminary data.</text>
</comment>
<evidence type="ECO:0000313" key="2">
    <source>
        <dbReference type="Proteomes" id="UP001301958"/>
    </source>
</evidence>
<accession>A0AAN7BZ88</accession>
<sequence>MVGGSLTNLLPGVSTDMQTGMKWLSAAQNAVIDVAELGGESVCEVLHAVDEYKLVMRDAGLREKGGQHTVGAYVSPPLDTVVGTLASHTTRMTKMPPRAVVPSAKSIAVSLENVTISKFSTTGGSSFPGKTGGVSWRGEVTAVETMRQAESVTVMPNTEVTRVMQ</sequence>
<name>A0AAN7BZ88_9PEZI</name>
<reference evidence="1" key="2">
    <citation type="submission" date="2023-05" db="EMBL/GenBank/DDBJ databases">
        <authorList>
            <consortium name="Lawrence Berkeley National Laboratory"/>
            <person name="Steindorff A."/>
            <person name="Hensen N."/>
            <person name="Bonometti L."/>
            <person name="Westerberg I."/>
            <person name="Brannstrom I.O."/>
            <person name="Guillou S."/>
            <person name="Cros-Aarteil S."/>
            <person name="Calhoun S."/>
            <person name="Haridas S."/>
            <person name="Kuo A."/>
            <person name="Mondo S."/>
            <person name="Pangilinan J."/>
            <person name="Riley R."/>
            <person name="Labutti K."/>
            <person name="Andreopoulos B."/>
            <person name="Lipzen A."/>
            <person name="Chen C."/>
            <person name="Yanf M."/>
            <person name="Daum C."/>
            <person name="Ng V."/>
            <person name="Clum A."/>
            <person name="Ohm R."/>
            <person name="Martin F."/>
            <person name="Silar P."/>
            <person name="Natvig D."/>
            <person name="Lalanne C."/>
            <person name="Gautier V."/>
            <person name="Ament-Velasquez S.L."/>
            <person name="Kruys A."/>
            <person name="Hutchinson M.I."/>
            <person name="Powell A.J."/>
            <person name="Barry K."/>
            <person name="Miller A.N."/>
            <person name="Grigoriev I.V."/>
            <person name="Debuchy R."/>
            <person name="Gladieux P."/>
            <person name="Thoren M.H."/>
            <person name="Johannesson H."/>
        </authorList>
    </citation>
    <scope>NUCLEOTIDE SEQUENCE</scope>
    <source>
        <strain evidence="1">CBS 990.96</strain>
    </source>
</reference>
<keyword evidence="2" id="KW-1185">Reference proteome</keyword>
<proteinExistence type="predicted"/>
<protein>
    <submittedName>
        <fullName evidence="1">Uncharacterized protein</fullName>
    </submittedName>
</protein>
<gene>
    <name evidence="1" type="ORF">QBC38DRAFT_465260</name>
</gene>
<evidence type="ECO:0000313" key="1">
    <source>
        <dbReference type="EMBL" id="KAK4231668.1"/>
    </source>
</evidence>
<organism evidence="1 2">
    <name type="scientific">Podospora fimiseda</name>
    <dbReference type="NCBI Taxonomy" id="252190"/>
    <lineage>
        <taxon>Eukaryota</taxon>
        <taxon>Fungi</taxon>
        <taxon>Dikarya</taxon>
        <taxon>Ascomycota</taxon>
        <taxon>Pezizomycotina</taxon>
        <taxon>Sordariomycetes</taxon>
        <taxon>Sordariomycetidae</taxon>
        <taxon>Sordariales</taxon>
        <taxon>Podosporaceae</taxon>
        <taxon>Podospora</taxon>
    </lineage>
</organism>
<dbReference type="EMBL" id="MU865291">
    <property type="protein sequence ID" value="KAK4231668.1"/>
    <property type="molecule type" value="Genomic_DNA"/>
</dbReference>
<dbReference type="Proteomes" id="UP001301958">
    <property type="component" value="Unassembled WGS sequence"/>
</dbReference>
<reference evidence="1" key="1">
    <citation type="journal article" date="2023" name="Mol. Phylogenet. Evol.">
        <title>Genome-scale phylogeny and comparative genomics of the fungal order Sordariales.</title>
        <authorList>
            <person name="Hensen N."/>
            <person name="Bonometti L."/>
            <person name="Westerberg I."/>
            <person name="Brannstrom I.O."/>
            <person name="Guillou S."/>
            <person name="Cros-Aarteil S."/>
            <person name="Calhoun S."/>
            <person name="Haridas S."/>
            <person name="Kuo A."/>
            <person name="Mondo S."/>
            <person name="Pangilinan J."/>
            <person name="Riley R."/>
            <person name="LaButti K."/>
            <person name="Andreopoulos B."/>
            <person name="Lipzen A."/>
            <person name="Chen C."/>
            <person name="Yan M."/>
            <person name="Daum C."/>
            <person name="Ng V."/>
            <person name="Clum A."/>
            <person name="Steindorff A."/>
            <person name="Ohm R.A."/>
            <person name="Martin F."/>
            <person name="Silar P."/>
            <person name="Natvig D.O."/>
            <person name="Lalanne C."/>
            <person name="Gautier V."/>
            <person name="Ament-Velasquez S.L."/>
            <person name="Kruys A."/>
            <person name="Hutchinson M.I."/>
            <person name="Powell A.J."/>
            <person name="Barry K."/>
            <person name="Miller A.N."/>
            <person name="Grigoriev I.V."/>
            <person name="Debuchy R."/>
            <person name="Gladieux P."/>
            <person name="Hiltunen Thoren M."/>
            <person name="Johannesson H."/>
        </authorList>
    </citation>
    <scope>NUCLEOTIDE SEQUENCE</scope>
    <source>
        <strain evidence="1">CBS 990.96</strain>
    </source>
</reference>